<protein>
    <recommendedName>
        <fullName evidence="3">Oligogalacturonate lyase domain-containing protein</fullName>
    </recommendedName>
</protein>
<name>A0A418KW36_9ACTN</name>
<dbReference type="Proteomes" id="UP000284057">
    <property type="component" value="Unassembled WGS sequence"/>
</dbReference>
<accession>A0A418KW36</accession>
<evidence type="ECO:0000313" key="2">
    <source>
        <dbReference type="Proteomes" id="UP000284057"/>
    </source>
</evidence>
<gene>
    <name evidence="1" type="ORF">DY240_04650</name>
</gene>
<dbReference type="RefSeq" id="WP_119658793.1">
    <property type="nucleotide sequence ID" value="NZ_QUAL01000039.1"/>
</dbReference>
<keyword evidence="2" id="KW-1185">Reference proteome</keyword>
<dbReference type="SUPFAM" id="SSF82171">
    <property type="entry name" value="DPP6 N-terminal domain-like"/>
    <property type="match status" value="1"/>
</dbReference>
<dbReference type="AlphaFoldDB" id="A0A418KW36"/>
<dbReference type="InterPro" id="IPR015943">
    <property type="entry name" value="WD40/YVTN_repeat-like_dom_sf"/>
</dbReference>
<evidence type="ECO:0008006" key="3">
    <source>
        <dbReference type="Google" id="ProtNLM"/>
    </source>
</evidence>
<organism evidence="1 2">
    <name type="scientific">Jiangella rhizosphaerae</name>
    <dbReference type="NCBI Taxonomy" id="2293569"/>
    <lineage>
        <taxon>Bacteria</taxon>
        <taxon>Bacillati</taxon>
        <taxon>Actinomycetota</taxon>
        <taxon>Actinomycetes</taxon>
        <taxon>Jiangellales</taxon>
        <taxon>Jiangellaceae</taxon>
        <taxon>Jiangella</taxon>
    </lineage>
</organism>
<sequence length="393" mass="43514">MLIPDLSPTFERLDAPGTGRAAWQLTTGDAFCYPLYYFVPSTFDRYLVHHRADAAGVQLWRLDLGTGESVQLTHATGDDTHWRPWCVPAGPGVLDHRSAIDPVRGEVIYFDGAQARAVGIRDGADRPLFDLPAGRWPISQNCVTPDGAWFVYVHHDRELYDQVHPPNGGPSQRHLSRGTELAAFHLETGEHRLLVRADAPFHHVHPLGPDRLVFSSLATERSILVTDLRGGGYRHLRTQDDAGMTCHYCATDAGIAYEVRGDRRDHGGLIDPDSGARVEFALPADGDTHVGFDPAGALWLYESLGSDREHRRLRALLRYRGPDDTDWLDLTGDWPVYGGGQKSHHHARLLPGRRHLLVTAGDPHTRTNHVFALDVADLAAHRSVTLAGPGTRR</sequence>
<dbReference type="OrthoDB" id="9758793at2"/>
<dbReference type="Gene3D" id="2.130.10.10">
    <property type="entry name" value="YVTN repeat-like/Quinoprotein amine dehydrogenase"/>
    <property type="match status" value="1"/>
</dbReference>
<comment type="caution">
    <text evidence="1">The sequence shown here is derived from an EMBL/GenBank/DDBJ whole genome shotgun (WGS) entry which is preliminary data.</text>
</comment>
<proteinExistence type="predicted"/>
<evidence type="ECO:0000313" key="1">
    <source>
        <dbReference type="EMBL" id="RIQ33697.1"/>
    </source>
</evidence>
<dbReference type="EMBL" id="QUAL01000039">
    <property type="protein sequence ID" value="RIQ33697.1"/>
    <property type="molecule type" value="Genomic_DNA"/>
</dbReference>
<reference evidence="1 2" key="1">
    <citation type="submission" date="2018-09" db="EMBL/GenBank/DDBJ databases">
        <title>Isolation, diversity and antifungal activity of actinobacteria from wheat.</title>
        <authorList>
            <person name="Han C."/>
        </authorList>
    </citation>
    <scope>NUCLEOTIDE SEQUENCE [LARGE SCALE GENOMIC DNA]</scope>
    <source>
        <strain evidence="1 2">NEAU-YY265</strain>
    </source>
</reference>